<dbReference type="PIRSF" id="PIRSF005900">
    <property type="entry name" value="Dps"/>
    <property type="match status" value="1"/>
</dbReference>
<proteinExistence type="inferred from homology"/>
<dbReference type="InterPro" id="IPR008331">
    <property type="entry name" value="Ferritin_DPS_dom"/>
</dbReference>
<evidence type="ECO:0000256" key="2">
    <source>
        <dbReference type="RuleBase" id="RU003875"/>
    </source>
</evidence>
<protein>
    <submittedName>
        <fullName evidence="4">DNA starvation/stationary phase protection protein</fullName>
    </submittedName>
</protein>
<dbReference type="InterPro" id="IPR002177">
    <property type="entry name" value="DPS_DNA-bd"/>
</dbReference>
<dbReference type="SUPFAM" id="SSF47240">
    <property type="entry name" value="Ferritin-like"/>
    <property type="match status" value="1"/>
</dbReference>
<dbReference type="GO" id="GO:0016722">
    <property type="term" value="F:oxidoreductase activity, acting on metal ions"/>
    <property type="evidence" value="ECO:0007669"/>
    <property type="project" value="InterPro"/>
</dbReference>
<comment type="similarity">
    <text evidence="1 2">Belongs to the Dps family.</text>
</comment>
<dbReference type="STRING" id="1476.AZE41_05400"/>
<dbReference type="CDD" id="cd01043">
    <property type="entry name" value="DPS"/>
    <property type="match status" value="1"/>
</dbReference>
<dbReference type="RefSeq" id="WP_067206501.1">
    <property type="nucleotide sequence ID" value="NZ_CP014616.1"/>
</dbReference>
<sequence length="149" mass="17175">MSKELINELNVQVSTWSVMYAKLHNYHWYVKGHHFFTLHVKFEELYNEATLHMDEIAERILTLGGDPVATLKEHLEQSVVKEATGDEKEDSMVKTVVNDFGEIMKSLKKGMQLAAKDGDDMTEDLLNATYQSIEKHQWMLNAFLGEDNK</sequence>
<dbReference type="PRINTS" id="PR01346">
    <property type="entry name" value="HELNAPAPROT"/>
</dbReference>
<dbReference type="PROSITE" id="PS00819">
    <property type="entry name" value="DPS_2"/>
    <property type="match status" value="1"/>
</dbReference>
<gene>
    <name evidence="4" type="ORF">K8V56_07895</name>
</gene>
<reference evidence="4" key="1">
    <citation type="journal article" date="2021" name="PeerJ">
        <title>Extensive microbial diversity within the chicken gut microbiome revealed by metagenomics and culture.</title>
        <authorList>
            <person name="Gilroy R."/>
            <person name="Ravi A."/>
            <person name="Getino M."/>
            <person name="Pursley I."/>
            <person name="Horton D.L."/>
            <person name="Alikhan N.F."/>
            <person name="Baker D."/>
            <person name="Gharbi K."/>
            <person name="Hall N."/>
            <person name="Watson M."/>
            <person name="Adriaenssens E.M."/>
            <person name="Foster-Nyarko E."/>
            <person name="Jarju S."/>
            <person name="Secka A."/>
            <person name="Antonio M."/>
            <person name="Oren A."/>
            <person name="Chaudhuri R.R."/>
            <person name="La Ragione R."/>
            <person name="Hildebrand F."/>
            <person name="Pallen M.J."/>
        </authorList>
    </citation>
    <scope>NUCLEOTIDE SEQUENCE</scope>
    <source>
        <strain evidence="4">CHK171-7178</strain>
    </source>
</reference>
<comment type="caution">
    <text evidence="4">The sequence shown here is derived from an EMBL/GenBank/DDBJ whole genome shotgun (WGS) entry which is preliminary data.</text>
</comment>
<dbReference type="InterPro" id="IPR023188">
    <property type="entry name" value="DPS_DNA-bd_CS"/>
</dbReference>
<evidence type="ECO:0000259" key="3">
    <source>
        <dbReference type="Pfam" id="PF00210"/>
    </source>
</evidence>
<dbReference type="EMBL" id="DYWT01000131">
    <property type="protein sequence ID" value="HJF31687.1"/>
    <property type="molecule type" value="Genomic_DNA"/>
</dbReference>
<accession>A0A127VVS5</accession>
<organism evidence="4 5">
    <name type="scientific">Sporosarcina psychrophila</name>
    <name type="common">Bacillus psychrophilus</name>
    <dbReference type="NCBI Taxonomy" id="1476"/>
    <lineage>
        <taxon>Bacteria</taxon>
        <taxon>Bacillati</taxon>
        <taxon>Bacillota</taxon>
        <taxon>Bacilli</taxon>
        <taxon>Bacillales</taxon>
        <taxon>Caryophanaceae</taxon>
        <taxon>Sporosarcina</taxon>
    </lineage>
</organism>
<dbReference type="AlphaFoldDB" id="A0A127VVS5"/>
<dbReference type="OrthoDB" id="9797023at2"/>
<dbReference type="Proteomes" id="UP000698173">
    <property type="component" value="Unassembled WGS sequence"/>
</dbReference>
<evidence type="ECO:0000313" key="5">
    <source>
        <dbReference type="Proteomes" id="UP000698173"/>
    </source>
</evidence>
<dbReference type="InterPro" id="IPR012347">
    <property type="entry name" value="Ferritin-like"/>
</dbReference>
<feature type="domain" description="Ferritin/DPS" evidence="3">
    <location>
        <begin position="6"/>
        <end position="147"/>
    </location>
</feature>
<evidence type="ECO:0000256" key="1">
    <source>
        <dbReference type="ARBA" id="ARBA00009497"/>
    </source>
</evidence>
<reference evidence="4" key="2">
    <citation type="submission" date="2021-09" db="EMBL/GenBank/DDBJ databases">
        <authorList>
            <person name="Gilroy R."/>
        </authorList>
    </citation>
    <scope>NUCLEOTIDE SEQUENCE</scope>
    <source>
        <strain evidence="4">CHK171-7178</strain>
    </source>
</reference>
<dbReference type="PANTHER" id="PTHR42932">
    <property type="entry name" value="GENERAL STRESS PROTEIN 20U"/>
    <property type="match status" value="1"/>
</dbReference>
<dbReference type="PANTHER" id="PTHR42932:SF1">
    <property type="entry name" value="GENERAL STRESS PROTEIN 20U"/>
    <property type="match status" value="1"/>
</dbReference>
<dbReference type="PROSITE" id="PS00818">
    <property type="entry name" value="DPS_1"/>
    <property type="match status" value="1"/>
</dbReference>
<dbReference type="InterPro" id="IPR009078">
    <property type="entry name" value="Ferritin-like_SF"/>
</dbReference>
<evidence type="ECO:0000313" key="4">
    <source>
        <dbReference type="EMBL" id="HJF31687.1"/>
    </source>
</evidence>
<dbReference type="Gene3D" id="1.20.1260.10">
    <property type="match status" value="1"/>
</dbReference>
<dbReference type="KEGG" id="spsy:AZE41_05400"/>
<dbReference type="GO" id="GO:0008199">
    <property type="term" value="F:ferric iron binding"/>
    <property type="evidence" value="ECO:0007669"/>
    <property type="project" value="InterPro"/>
</dbReference>
<name>A0A127VVS5_SPOPS</name>
<dbReference type="Pfam" id="PF00210">
    <property type="entry name" value="Ferritin"/>
    <property type="match status" value="1"/>
</dbReference>